<organism evidence="1 2">
    <name type="scientific">Brachyspira pilosicoli B2904</name>
    <dbReference type="NCBI Taxonomy" id="1133568"/>
    <lineage>
        <taxon>Bacteria</taxon>
        <taxon>Pseudomonadati</taxon>
        <taxon>Spirochaetota</taxon>
        <taxon>Spirochaetia</taxon>
        <taxon>Brachyspirales</taxon>
        <taxon>Brachyspiraceae</taxon>
        <taxon>Brachyspira</taxon>
    </lineage>
</organism>
<protein>
    <submittedName>
        <fullName evidence="1">Uncharacterized protein</fullName>
    </submittedName>
</protein>
<dbReference type="RefSeq" id="WP_014936446.1">
    <property type="nucleotide sequence ID" value="NC_018607.1"/>
</dbReference>
<accession>J9UQA4</accession>
<dbReference type="EMBL" id="CP003490">
    <property type="protein sequence ID" value="AFR71305.1"/>
    <property type="molecule type" value="Genomic_DNA"/>
</dbReference>
<sequence length="73" mass="9067">MDTKRTLEDAKKELGNNFLLLKNKNTILLFERDEYAMYKKNVWCQVFTKNGKFKYYWLRTNDLRLYKRLHDQL</sequence>
<name>J9UQA4_BRAPL</name>
<dbReference type="HOGENOM" id="CLU_2697353_0_0_12"/>
<gene>
    <name evidence="1" type="ORF">B2904_orf1976</name>
</gene>
<reference evidence="1 2" key="1">
    <citation type="journal article" date="2012" name="BMC Genomics">
        <title>Comparative genomics of Brachyspira pilosicoli strains: genome rearrangements, reductions and correlation of genetic compliment with phenotypic diversity.</title>
        <authorList>
            <person name="Mappley L.J."/>
            <person name="Black M.L."/>
            <person name="Abuoun M."/>
            <person name="Darby A.C."/>
            <person name="Woodward M.J."/>
            <person name="Parkhill J."/>
            <person name="Turner A.K."/>
            <person name="Bellgard M.I."/>
            <person name="La T."/>
            <person name="Phillips N.D."/>
            <person name="La Ragione R.M."/>
            <person name="Hampson D.J."/>
        </authorList>
    </citation>
    <scope>NUCLEOTIDE SEQUENCE [LARGE SCALE GENOMIC DNA]</scope>
    <source>
        <strain evidence="1">B2904</strain>
    </source>
</reference>
<evidence type="ECO:0000313" key="1">
    <source>
        <dbReference type="EMBL" id="AFR71305.1"/>
    </source>
</evidence>
<evidence type="ECO:0000313" key="2">
    <source>
        <dbReference type="Proteomes" id="UP000007346"/>
    </source>
</evidence>
<dbReference type="Proteomes" id="UP000007346">
    <property type="component" value="Chromosome"/>
</dbReference>
<dbReference type="KEGG" id="bpj:B2904_orf1976"/>
<dbReference type="AlphaFoldDB" id="J9UQA4"/>
<proteinExistence type="predicted"/>